<accession>A0A2P1PAA0</accession>
<evidence type="ECO:0000313" key="1">
    <source>
        <dbReference type="EMBL" id="AVP88193.1"/>
    </source>
</evidence>
<proteinExistence type="predicted"/>
<protein>
    <submittedName>
        <fullName evidence="1">Uncharacterized protein</fullName>
    </submittedName>
</protein>
<evidence type="ECO:0000313" key="2">
    <source>
        <dbReference type="Proteomes" id="UP000241762"/>
    </source>
</evidence>
<dbReference type="EMBL" id="CP027845">
    <property type="protein sequence ID" value="AVP88193.1"/>
    <property type="molecule type" value="Genomic_DNA"/>
</dbReference>
<organism evidence="1 2">
    <name type="scientific">Candidatus Phycorickettsia trachydisci</name>
    <dbReference type="NCBI Taxonomy" id="2115978"/>
    <lineage>
        <taxon>Bacteria</taxon>
        <taxon>Pseudomonadati</taxon>
        <taxon>Pseudomonadota</taxon>
        <taxon>Alphaproteobacteria</taxon>
        <taxon>Rickettsiales</taxon>
        <taxon>Rickettsiaceae</taxon>
        <taxon>Candidatus Phycorickettsia</taxon>
    </lineage>
</organism>
<dbReference type="RefSeq" id="WP_106875000.1">
    <property type="nucleotide sequence ID" value="NZ_CP027845.1"/>
</dbReference>
<sequence length="967" mass="110850">MLKPKQQKMIQNLKLHNRVTSDLKTNHNLLIGALRLLLVHSIQDQSYLETVKAILNFFQVNLEQEGILSMEVKKSIAENLRISLRQATDEICSMINNSRPVGFSVSLEKFKLLFKFLSVECAYEFLGIQIGIEPEYFLERILINKVSYRNYCAKKCKGININDSKYNPNTFTAQAPCFTDQYLADMLHKLLIGQALRNYEIERLFDIPNLASKLNPDQEKQIQKRILNDAMIYWQLVDSIDELQKFTNIVTRHPTCIKDYPFLLKNKILLLDNHNTEAVLKSYLSPIKLELLRDLIVDIKNTVDKIPPQEIDLNLVTLVKNISGNLERFCFEKHFNGICLELKSISFEMSGNETVSTEDAILIALTLFRSHGADDLISLRKKHLLEKCIKLLEPYLLLDLLINPGVFSLHAPINRIAIHHMEKDKLLDWFILNRQVQKSNERGVLSVYKSNTNEILESLPQSSLLFILMKEKFTASQAMFYAYNNDIIRLQDSLDEVEECPSIGNTSLNVVKANLVSALLENQEITTIDPAVCTIVDSINFGDSQTEDQNQKFQENYIMCFIYRELSNRISHQDKAIKYFNKALKDLRAINAAHLESRFREFEINETNVRDNQAMAILAIKYGLDYQEYMVYIEKVSRITKNQSLIADIYNFKRLVADIEEYKSQIDFVDLVSKVAQNNSISKLSKSLRDEFNKEIAESKLLLQQEEALLLPLTESVEDVNGSSEIAQTQDATPQVSQHKIKNFELITNKATPTQSQAQNASFVKIDHAAIAIKAKSNEIAYHLQQIFQKSKEAKKAIWHEIIPSWSIDGQKYTSTSPEVVGIWDNIYAIISPQLLSSMSKKIREQCENAFYKGYATRFKGSNGFKLVQKLVWELKCNLLIRWAVKSKDIDVITKAVLLIVDHQTDHEGIENLVKLKRTGKIVDTITYSNLSPTDKDEKLSQADYDLGYGNVDTDESVEDIEYILSG</sequence>
<dbReference type="Proteomes" id="UP000241762">
    <property type="component" value="Chromosome"/>
</dbReference>
<keyword evidence="2" id="KW-1185">Reference proteome</keyword>
<dbReference type="AlphaFoldDB" id="A0A2P1PAA0"/>
<dbReference type="KEGG" id="ptc:phytr_12690"/>
<gene>
    <name evidence="1" type="ORF">phytr_12690</name>
</gene>
<name>A0A2P1PAA0_9RICK</name>
<reference evidence="1 2" key="1">
    <citation type="submission" date="2018-03" db="EMBL/GenBank/DDBJ databases">
        <title>A gene transfer event suggests a long-term partnership between eustigmatophyte algae and a novel lineage of endosymbiotic bacteria.</title>
        <authorList>
            <person name="Yurchenko T."/>
            <person name="Sevcikova T."/>
            <person name="Pribyl P."/>
            <person name="El Karkouri K."/>
            <person name="Klimes V."/>
            <person name="Amaral R."/>
            <person name="Zbrankova V."/>
            <person name="Kim E."/>
            <person name="Raoult D."/>
            <person name="Santos L.M.A."/>
            <person name="Elias M."/>
        </authorList>
    </citation>
    <scope>NUCLEOTIDE SEQUENCE [LARGE SCALE GENOMIC DNA]</scope>
    <source>
        <strain evidence="1">CCALA 838</strain>
    </source>
</reference>